<dbReference type="AlphaFoldDB" id="W1MXF8"/>
<proteinExistence type="predicted"/>
<name>W1MXF8_SCAIO</name>
<reference evidence="1 2" key="1">
    <citation type="submission" date="2012-01" db="EMBL/GenBank/DDBJ databases">
        <title>The Genome Sequence of Scardovia inopinata F0304.</title>
        <authorList>
            <consortium name="The Broad Institute Genome Sequencing Platform"/>
            <person name="Earl A."/>
            <person name="Ward D."/>
            <person name="Feldgarden M."/>
            <person name="Gevers D."/>
            <person name="Izard J."/>
            <person name="Baranova O.V."/>
            <person name="Blanton J.M."/>
            <person name="Tanner A.C."/>
            <person name="Dewhirst F.E."/>
            <person name="Young S.K."/>
            <person name="Zeng Q."/>
            <person name="Gargeya S."/>
            <person name="Fitzgerald M."/>
            <person name="Haas B."/>
            <person name="Abouelleil A."/>
            <person name="Alvarado L."/>
            <person name="Arachchi H.M."/>
            <person name="Berlin A."/>
            <person name="Chapman S.B."/>
            <person name="Gearin G."/>
            <person name="Goldberg J."/>
            <person name="Griggs A."/>
            <person name="Gujja S."/>
            <person name="Hansen M."/>
            <person name="Heiman D."/>
            <person name="Howarth C."/>
            <person name="Larimer J."/>
            <person name="Lui A."/>
            <person name="MacDonald P.J."/>
            <person name="McCowen C."/>
            <person name="Montmayeur A."/>
            <person name="Murphy C."/>
            <person name="Neiman D."/>
            <person name="Pearson M."/>
            <person name="Priest M."/>
            <person name="Roberts A."/>
            <person name="Saif S."/>
            <person name="Shea T."/>
            <person name="Sisk P."/>
            <person name="Stolte C."/>
            <person name="Sykes S."/>
            <person name="Wortman J."/>
            <person name="Nusbaum C."/>
            <person name="Birren B."/>
        </authorList>
    </citation>
    <scope>NUCLEOTIDE SEQUENCE [LARGE SCALE GENOMIC DNA]</scope>
    <source>
        <strain evidence="1 2">F0304</strain>
    </source>
</reference>
<evidence type="ECO:0008006" key="3">
    <source>
        <dbReference type="Google" id="ProtNLM"/>
    </source>
</evidence>
<dbReference type="InterPro" id="IPR029039">
    <property type="entry name" value="Flavoprotein-like_sf"/>
</dbReference>
<comment type="caution">
    <text evidence="1">The sequence shown here is derived from an EMBL/GenBank/DDBJ whole genome shotgun (WGS) entry which is preliminary data.</text>
</comment>
<gene>
    <name evidence="1" type="ORF">HMPREF9020_01540</name>
</gene>
<evidence type="ECO:0000313" key="2">
    <source>
        <dbReference type="Proteomes" id="UP000005777"/>
    </source>
</evidence>
<dbReference type="Gene3D" id="3.40.50.360">
    <property type="match status" value="1"/>
</dbReference>
<dbReference type="SUPFAM" id="SSF52218">
    <property type="entry name" value="Flavoproteins"/>
    <property type="match status" value="1"/>
</dbReference>
<organism evidence="1 2">
    <name type="scientific">Scardovia inopinata F0304</name>
    <dbReference type="NCBI Taxonomy" id="641146"/>
    <lineage>
        <taxon>Bacteria</taxon>
        <taxon>Bacillati</taxon>
        <taxon>Actinomycetota</taxon>
        <taxon>Actinomycetes</taxon>
        <taxon>Bifidobacteriales</taxon>
        <taxon>Bifidobacteriaceae</taxon>
        <taxon>Scardovia</taxon>
    </lineage>
</organism>
<keyword evidence="2" id="KW-1185">Reference proteome</keyword>
<dbReference type="EMBL" id="ADCX01000007">
    <property type="protein sequence ID" value="EQW15226.1"/>
    <property type="molecule type" value="Genomic_DNA"/>
</dbReference>
<protein>
    <recommendedName>
        <fullName evidence="3">Flavodoxin-like fold domain-containing protein</fullName>
    </recommendedName>
</protein>
<sequence>MSFRITHVKVALIYAYPNDKGYNHAVYDAVNRGLHANANVDEISVIDLYRDHFNPVLFSMRRIEEEI</sequence>
<accession>W1MXF8</accession>
<dbReference type="Proteomes" id="UP000005777">
    <property type="component" value="Unassembled WGS sequence"/>
</dbReference>
<dbReference type="HOGENOM" id="CLU_2809986_0_0_11"/>
<evidence type="ECO:0000313" key="1">
    <source>
        <dbReference type="EMBL" id="EQW15226.1"/>
    </source>
</evidence>